<dbReference type="Pfam" id="PF00300">
    <property type="entry name" value="His_Phos_1"/>
    <property type="match status" value="1"/>
</dbReference>
<dbReference type="SMART" id="SM00855">
    <property type="entry name" value="PGAM"/>
    <property type="match status" value="1"/>
</dbReference>
<evidence type="ECO:0000313" key="4">
    <source>
        <dbReference type="EMBL" id="AEI13579.1"/>
    </source>
</evidence>
<feature type="active site" description="Proton donor/acceptor" evidence="2">
    <location>
        <position position="87"/>
    </location>
</feature>
<dbReference type="InterPro" id="IPR051695">
    <property type="entry name" value="Phosphoglycerate_Mutase"/>
</dbReference>
<dbReference type="KEGG" id="cga:Celgi_3088"/>
<reference evidence="5" key="1">
    <citation type="submission" date="2011-04" db="EMBL/GenBank/DDBJ databases">
        <title>Complete sequence of Cellvibrio gilvus ATCC 13127.</title>
        <authorList>
            <person name="Lucas S."/>
            <person name="Han J."/>
            <person name="Lapidus A."/>
            <person name="Cheng J.-F."/>
            <person name="Goodwin L."/>
            <person name="Pitluck S."/>
            <person name="Peters L."/>
            <person name="Munk A."/>
            <person name="Detter J.C."/>
            <person name="Han C."/>
            <person name="Tapia R."/>
            <person name="Land M."/>
            <person name="Hauser L."/>
            <person name="Kyrpides N."/>
            <person name="Ivanova N."/>
            <person name="Ovchinnikova G."/>
            <person name="Pagani I."/>
            <person name="Mead D."/>
            <person name="Brumm P."/>
            <person name="Woyke T."/>
        </authorList>
    </citation>
    <scope>NUCLEOTIDE SEQUENCE [LARGE SCALE GENOMIC DNA]</scope>
    <source>
        <strain evidence="5">ATCC 13127 / NRRL B-14078</strain>
    </source>
</reference>
<dbReference type="STRING" id="593907.Celgi_3088"/>
<dbReference type="eggNOG" id="COG0406">
    <property type="taxonomic scope" value="Bacteria"/>
</dbReference>
<dbReference type="AlphaFoldDB" id="F8A7P6"/>
<evidence type="ECO:0000256" key="2">
    <source>
        <dbReference type="PIRSR" id="PIRSR613078-1"/>
    </source>
</evidence>
<dbReference type="GO" id="GO:0004331">
    <property type="term" value="F:fructose-2,6-bisphosphate 2-phosphatase activity"/>
    <property type="evidence" value="ECO:0007669"/>
    <property type="project" value="TreeGrafter"/>
</dbReference>
<dbReference type="OrthoDB" id="4131070at2"/>
<dbReference type="InterPro" id="IPR029033">
    <property type="entry name" value="His_PPase_superfam"/>
</dbReference>
<dbReference type="HOGENOM" id="CLU_033323_9_0_11"/>
<dbReference type="GO" id="GO:0005829">
    <property type="term" value="C:cytosol"/>
    <property type="evidence" value="ECO:0007669"/>
    <property type="project" value="TreeGrafter"/>
</dbReference>
<protein>
    <submittedName>
        <fullName evidence="4">Phosphoglycerate mutase</fullName>
    </submittedName>
</protein>
<evidence type="ECO:0000256" key="3">
    <source>
        <dbReference type="PIRSR" id="PIRSR613078-2"/>
    </source>
</evidence>
<keyword evidence="1" id="KW-0378">Hydrolase</keyword>
<organism evidence="4 5">
    <name type="scientific">Cellulomonas gilvus (strain ATCC 13127 / NRRL B-14078)</name>
    <name type="common">Cellvibrio gilvus</name>
    <dbReference type="NCBI Taxonomy" id="593907"/>
    <lineage>
        <taxon>Bacteria</taxon>
        <taxon>Bacillati</taxon>
        <taxon>Actinomycetota</taxon>
        <taxon>Actinomycetes</taxon>
        <taxon>Micrococcales</taxon>
        <taxon>Cellulomonadaceae</taxon>
        <taxon>Cellulomonas</taxon>
    </lineage>
</organism>
<evidence type="ECO:0000256" key="1">
    <source>
        <dbReference type="ARBA" id="ARBA00022801"/>
    </source>
</evidence>
<accession>F8A7P6</accession>
<evidence type="ECO:0000313" key="5">
    <source>
        <dbReference type="Proteomes" id="UP000000485"/>
    </source>
</evidence>
<dbReference type="PANTHER" id="PTHR46517">
    <property type="entry name" value="FRUCTOSE-2,6-BISPHOSPHATASE TIGAR"/>
    <property type="match status" value="1"/>
</dbReference>
<dbReference type="SUPFAM" id="SSF53254">
    <property type="entry name" value="Phosphoglycerate mutase-like"/>
    <property type="match status" value="1"/>
</dbReference>
<keyword evidence="5" id="KW-1185">Reference proteome</keyword>
<feature type="binding site" evidence="3">
    <location>
        <position position="62"/>
    </location>
    <ligand>
        <name>substrate</name>
    </ligand>
</feature>
<dbReference type="Proteomes" id="UP000000485">
    <property type="component" value="Chromosome"/>
</dbReference>
<dbReference type="GO" id="GO:0043456">
    <property type="term" value="P:regulation of pentose-phosphate shunt"/>
    <property type="evidence" value="ECO:0007669"/>
    <property type="project" value="TreeGrafter"/>
</dbReference>
<proteinExistence type="predicted"/>
<dbReference type="Gene3D" id="3.40.50.1240">
    <property type="entry name" value="Phosphoglycerate mutase-like"/>
    <property type="match status" value="1"/>
</dbReference>
<dbReference type="InterPro" id="IPR013078">
    <property type="entry name" value="His_Pase_superF_clade-1"/>
</dbReference>
<dbReference type="RefSeq" id="WP_013885096.1">
    <property type="nucleotide sequence ID" value="NC_015671.1"/>
</dbReference>
<dbReference type="EMBL" id="CP002665">
    <property type="protein sequence ID" value="AEI13579.1"/>
    <property type="molecule type" value="Genomic_DNA"/>
</dbReference>
<sequence length="233" mass="24764">MRDSALLLYLVRHGRTHANTDGLLQGWSDTDLTPDGLDGVRATARYLAPVPFTAAYTSPLGRTRATAHEILTHHPDVQVSDHAGLKEFSFGDLELLPESALFSRVDPVDMFREVFEGTFAGLPGGEPAQVYLDRVTDAFTTIEQRHRGGGPVLVVSHGVTLMVYLTLHGAVPMQALANASVTVVAVHPDGRREVRAVGIDPSGHGDDVPDLPQDAAVAGDLAAHDATALTPPA</sequence>
<gene>
    <name evidence="4" type="ordered locus">Celgi_3088</name>
</gene>
<name>F8A7P6_CELGA</name>
<feature type="active site" description="Tele-phosphohistidine intermediate" evidence="2">
    <location>
        <position position="13"/>
    </location>
</feature>
<feature type="binding site" evidence="3">
    <location>
        <begin position="12"/>
        <end position="19"/>
    </location>
    <ligand>
        <name>substrate</name>
    </ligand>
</feature>
<dbReference type="CDD" id="cd07067">
    <property type="entry name" value="HP_PGM_like"/>
    <property type="match status" value="1"/>
</dbReference>
<dbReference type="PANTHER" id="PTHR46517:SF1">
    <property type="entry name" value="FRUCTOSE-2,6-BISPHOSPHATASE TIGAR"/>
    <property type="match status" value="1"/>
</dbReference>
<dbReference type="GO" id="GO:0045820">
    <property type="term" value="P:negative regulation of glycolytic process"/>
    <property type="evidence" value="ECO:0007669"/>
    <property type="project" value="TreeGrafter"/>
</dbReference>